<name>A0A2T2N3P7_CORCC</name>
<dbReference type="AlphaFoldDB" id="A0A2T2N3P7"/>
<feature type="region of interest" description="Disordered" evidence="1">
    <location>
        <begin position="1"/>
        <end position="20"/>
    </location>
</feature>
<organism evidence="2 3">
    <name type="scientific">Corynespora cassiicola Philippines</name>
    <dbReference type="NCBI Taxonomy" id="1448308"/>
    <lineage>
        <taxon>Eukaryota</taxon>
        <taxon>Fungi</taxon>
        <taxon>Dikarya</taxon>
        <taxon>Ascomycota</taxon>
        <taxon>Pezizomycotina</taxon>
        <taxon>Dothideomycetes</taxon>
        <taxon>Pleosporomycetidae</taxon>
        <taxon>Pleosporales</taxon>
        <taxon>Corynesporascaceae</taxon>
        <taxon>Corynespora</taxon>
    </lineage>
</organism>
<keyword evidence="3" id="KW-1185">Reference proteome</keyword>
<gene>
    <name evidence="2" type="ORF">BS50DRAFT_217489</name>
</gene>
<evidence type="ECO:0000313" key="2">
    <source>
        <dbReference type="EMBL" id="PSN60030.1"/>
    </source>
</evidence>
<dbReference type="EMBL" id="KZ678151">
    <property type="protein sequence ID" value="PSN60030.1"/>
    <property type="molecule type" value="Genomic_DNA"/>
</dbReference>
<sequence length="179" mass="19230">MTHRRGEALQQSSAAARPRLAGPPFCPDRAWVQYTAVRIWSLVAGRWLLVARRSSLVVGRWRLLCWSTTSRPRRACFGPEAKQSEAAHAAHAAHSRPSDAPPVLPCPLARLRSRPTAAARRRPGGGLVAQKSRAASSALVPWQGCRCHVCSPGPGHAYLTVAANQGLPAAPLLVPTFCP</sequence>
<evidence type="ECO:0000256" key="1">
    <source>
        <dbReference type="SAM" id="MobiDB-lite"/>
    </source>
</evidence>
<dbReference type="OrthoDB" id="10642961at2759"/>
<reference evidence="2 3" key="1">
    <citation type="journal article" date="2018" name="Front. Microbiol.">
        <title>Genome-Wide Analysis of Corynespora cassiicola Leaf Fall Disease Putative Effectors.</title>
        <authorList>
            <person name="Lopez D."/>
            <person name="Ribeiro S."/>
            <person name="Label P."/>
            <person name="Fumanal B."/>
            <person name="Venisse J.S."/>
            <person name="Kohler A."/>
            <person name="de Oliveira R.R."/>
            <person name="Labutti K."/>
            <person name="Lipzen A."/>
            <person name="Lail K."/>
            <person name="Bauer D."/>
            <person name="Ohm R.A."/>
            <person name="Barry K.W."/>
            <person name="Spatafora J."/>
            <person name="Grigoriev I.V."/>
            <person name="Martin F.M."/>
            <person name="Pujade-Renaud V."/>
        </authorList>
    </citation>
    <scope>NUCLEOTIDE SEQUENCE [LARGE SCALE GENOMIC DNA]</scope>
    <source>
        <strain evidence="2 3">Philippines</strain>
    </source>
</reference>
<protein>
    <submittedName>
        <fullName evidence="2">Uncharacterized protein</fullName>
    </submittedName>
</protein>
<evidence type="ECO:0000313" key="3">
    <source>
        <dbReference type="Proteomes" id="UP000240883"/>
    </source>
</evidence>
<proteinExistence type="predicted"/>
<dbReference type="Proteomes" id="UP000240883">
    <property type="component" value="Unassembled WGS sequence"/>
</dbReference>
<accession>A0A2T2N3P7</accession>